<dbReference type="PANTHER" id="PTHR33747:SF1">
    <property type="entry name" value="ADENYLATE CYCLASE-ASSOCIATED CAP C-TERMINAL DOMAIN-CONTAINING PROTEIN"/>
    <property type="match status" value="1"/>
</dbReference>
<dbReference type="HAMAP" id="MF_00612">
    <property type="entry name" value="UPF0225"/>
    <property type="match status" value="1"/>
</dbReference>
<dbReference type="InterPro" id="IPR023006">
    <property type="entry name" value="YchJ-like"/>
</dbReference>
<sequence>MTHSAGPDWPSVDDAARCPCLSGASYGSCCGPFHRGDELAPSAERLMRSRYSAYVTGNARYLLATWHPTTRPAALDLDPAQRWYLLDILRTSRGGMLEDSGTVEFRAKYRLGSGAGEQHEVSRFVRERRRWYYVDAV</sequence>
<gene>
    <name evidence="3" type="ORF">ABIE21_000640</name>
</gene>
<dbReference type="RefSeq" id="WP_354023338.1">
    <property type="nucleotide sequence ID" value="NZ_JBEPSJ010000001.1"/>
</dbReference>
<protein>
    <recommendedName>
        <fullName evidence="1">UPF0225 protein ABIE21_000640</fullName>
    </recommendedName>
</protein>
<organism evidence="3 4">
    <name type="scientific">Conyzicola nivalis</name>
    <dbReference type="NCBI Taxonomy" id="1477021"/>
    <lineage>
        <taxon>Bacteria</taxon>
        <taxon>Bacillati</taxon>
        <taxon>Actinomycetota</taxon>
        <taxon>Actinomycetes</taxon>
        <taxon>Micrococcales</taxon>
        <taxon>Microbacteriaceae</taxon>
        <taxon>Conyzicola</taxon>
    </lineage>
</organism>
<evidence type="ECO:0000256" key="1">
    <source>
        <dbReference type="HAMAP-Rule" id="MF_00612"/>
    </source>
</evidence>
<dbReference type="InterPro" id="IPR048469">
    <property type="entry name" value="YchJ-like_M"/>
</dbReference>
<comment type="similarity">
    <text evidence="1">Belongs to the UPF0225 family.</text>
</comment>
<dbReference type="Proteomes" id="UP001549257">
    <property type="component" value="Unassembled WGS sequence"/>
</dbReference>
<evidence type="ECO:0000313" key="4">
    <source>
        <dbReference type="Proteomes" id="UP001549257"/>
    </source>
</evidence>
<dbReference type="PANTHER" id="PTHR33747">
    <property type="entry name" value="UPF0225 PROTEIN SCO1677"/>
    <property type="match status" value="1"/>
</dbReference>
<proteinExistence type="inferred from homology"/>
<comment type="caution">
    <text evidence="3">The sequence shown here is derived from an EMBL/GenBank/DDBJ whole genome shotgun (WGS) entry which is preliminary data.</text>
</comment>
<dbReference type="Pfam" id="PF17775">
    <property type="entry name" value="YchJ_M-like"/>
    <property type="match status" value="1"/>
</dbReference>
<feature type="domain" description="YchJ-like middle NTF2-like" evidence="2">
    <location>
        <begin position="42"/>
        <end position="136"/>
    </location>
</feature>
<evidence type="ECO:0000313" key="3">
    <source>
        <dbReference type="EMBL" id="MET4581150.1"/>
    </source>
</evidence>
<keyword evidence="4" id="KW-1185">Reference proteome</keyword>
<accession>A0ABV2QJC2</accession>
<evidence type="ECO:0000259" key="2">
    <source>
        <dbReference type="Pfam" id="PF17775"/>
    </source>
</evidence>
<dbReference type="InterPro" id="IPR032710">
    <property type="entry name" value="NTF2-like_dom_sf"/>
</dbReference>
<reference evidence="3 4" key="1">
    <citation type="submission" date="2024-06" db="EMBL/GenBank/DDBJ databases">
        <title>Sorghum-associated microbial communities from plants grown in Nebraska, USA.</title>
        <authorList>
            <person name="Schachtman D."/>
        </authorList>
    </citation>
    <scope>NUCLEOTIDE SEQUENCE [LARGE SCALE GENOMIC DNA]</scope>
    <source>
        <strain evidence="3 4">2857</strain>
    </source>
</reference>
<dbReference type="Gene3D" id="3.10.450.50">
    <property type="match status" value="1"/>
</dbReference>
<dbReference type="EMBL" id="JBEPSJ010000001">
    <property type="protein sequence ID" value="MET4581150.1"/>
    <property type="molecule type" value="Genomic_DNA"/>
</dbReference>
<name>A0ABV2QJC2_9MICO</name>
<dbReference type="SUPFAM" id="SSF54427">
    <property type="entry name" value="NTF2-like"/>
    <property type="match status" value="1"/>
</dbReference>